<protein>
    <submittedName>
        <fullName evidence="2">Uncharacterized protein</fullName>
    </submittedName>
</protein>
<reference evidence="2 3" key="1">
    <citation type="submission" date="2020-02" db="EMBL/GenBank/DDBJ databases">
        <title>Whole-genome analyses of novel actinobacteria.</title>
        <authorList>
            <person name="Sahin N."/>
        </authorList>
    </citation>
    <scope>NUCLEOTIDE SEQUENCE [LARGE SCALE GENOMIC DNA]</scope>
    <source>
        <strain evidence="2 3">A7024</strain>
    </source>
</reference>
<keyword evidence="3" id="KW-1185">Reference proteome</keyword>
<feature type="transmembrane region" description="Helical" evidence="1">
    <location>
        <begin position="59"/>
        <end position="82"/>
    </location>
</feature>
<proteinExistence type="predicted"/>
<keyword evidence="1" id="KW-0472">Membrane</keyword>
<accession>A0A6G4TUK5</accession>
<keyword evidence="1" id="KW-1133">Transmembrane helix</keyword>
<gene>
    <name evidence="2" type="ORF">G5C51_01970</name>
</gene>
<feature type="transmembrane region" description="Helical" evidence="1">
    <location>
        <begin position="6"/>
        <end position="27"/>
    </location>
</feature>
<dbReference type="RefSeq" id="WP_165230450.1">
    <property type="nucleotide sequence ID" value="NZ_JAAKZV010000003.1"/>
</dbReference>
<evidence type="ECO:0000256" key="1">
    <source>
        <dbReference type="SAM" id="Phobius"/>
    </source>
</evidence>
<evidence type="ECO:0000313" key="3">
    <source>
        <dbReference type="Proteomes" id="UP000481583"/>
    </source>
</evidence>
<name>A0A6G4TUK5_9ACTN</name>
<dbReference type="EMBL" id="JAAKZV010000003">
    <property type="protein sequence ID" value="NGN62671.1"/>
    <property type="molecule type" value="Genomic_DNA"/>
</dbReference>
<dbReference type="AlphaFoldDB" id="A0A6G4TUK5"/>
<sequence>MMGDLFVIGLGIFLGLLALAFLGMAFVDQRKLWWNWRARWYRNPEANEPSDLALGRQRLSFVAAAAMMAFATYQVLSAGIVVHDESKWSQDEVRAAAEQAGRDLESSPKMQHDAVDVGDVELALPNDTEFAAEEQLTVEESGADSYVISAEGQYPQCLTLKTSRGSDSITVPNGSGDGAETVPLDRIKAEVAQGAC</sequence>
<evidence type="ECO:0000313" key="2">
    <source>
        <dbReference type="EMBL" id="NGN62671.1"/>
    </source>
</evidence>
<organism evidence="2 3">
    <name type="scientific">Streptomyces coryli</name>
    <dbReference type="NCBI Taxonomy" id="1128680"/>
    <lineage>
        <taxon>Bacteria</taxon>
        <taxon>Bacillati</taxon>
        <taxon>Actinomycetota</taxon>
        <taxon>Actinomycetes</taxon>
        <taxon>Kitasatosporales</taxon>
        <taxon>Streptomycetaceae</taxon>
        <taxon>Streptomyces</taxon>
    </lineage>
</organism>
<comment type="caution">
    <text evidence="2">The sequence shown here is derived from an EMBL/GenBank/DDBJ whole genome shotgun (WGS) entry which is preliminary data.</text>
</comment>
<dbReference type="Proteomes" id="UP000481583">
    <property type="component" value="Unassembled WGS sequence"/>
</dbReference>
<keyword evidence="1" id="KW-0812">Transmembrane</keyword>